<dbReference type="Proteomes" id="UP000824089">
    <property type="component" value="Unassembled WGS sequence"/>
</dbReference>
<evidence type="ECO:0000259" key="1">
    <source>
        <dbReference type="Pfam" id="PF06283"/>
    </source>
</evidence>
<dbReference type="PIRSF" id="PIRSF030013">
    <property type="entry name" value="ThuA"/>
    <property type="match status" value="1"/>
</dbReference>
<reference evidence="2" key="1">
    <citation type="submission" date="2020-10" db="EMBL/GenBank/DDBJ databases">
        <authorList>
            <person name="Gilroy R."/>
        </authorList>
    </citation>
    <scope>NUCLEOTIDE SEQUENCE</scope>
    <source>
        <strain evidence="2">CHK195-4489</strain>
    </source>
</reference>
<reference evidence="2" key="2">
    <citation type="journal article" date="2021" name="PeerJ">
        <title>Extensive microbial diversity within the chicken gut microbiome revealed by metagenomics and culture.</title>
        <authorList>
            <person name="Gilroy R."/>
            <person name="Ravi A."/>
            <person name="Getino M."/>
            <person name="Pursley I."/>
            <person name="Horton D.L."/>
            <person name="Alikhan N.F."/>
            <person name="Baker D."/>
            <person name="Gharbi K."/>
            <person name="Hall N."/>
            <person name="Watson M."/>
            <person name="Adriaenssens E.M."/>
            <person name="Foster-Nyarko E."/>
            <person name="Jarju S."/>
            <person name="Secka A."/>
            <person name="Antonio M."/>
            <person name="Oren A."/>
            <person name="Chaudhuri R.R."/>
            <person name="La Ragione R."/>
            <person name="Hildebrand F."/>
            <person name="Pallen M.J."/>
        </authorList>
    </citation>
    <scope>NUCLEOTIDE SEQUENCE</scope>
    <source>
        <strain evidence="2">CHK195-4489</strain>
    </source>
</reference>
<dbReference type="Pfam" id="PF06283">
    <property type="entry name" value="ThuA"/>
    <property type="match status" value="1"/>
</dbReference>
<dbReference type="SUPFAM" id="SSF52317">
    <property type="entry name" value="Class I glutamine amidotransferase-like"/>
    <property type="match status" value="1"/>
</dbReference>
<accession>A0A9D1LAR8</accession>
<sequence>MIRVTVWNEYYHETVSEEIRAVYPQGIHQTIADFLGKNEDMTVRTAVMDEPENGLTDEILDNTDVLLWWSHVCHDKVSDATAERVKERILKGMGFIPLHSSHMCKPFRLLMGTGCTLKWREGDKERLWCCNPGHPIAEGVPESFVLDPEEMYGEHFDIPAPDDVVFISWFKGGEVIRSGCTFTRGYGKIFYFRPGHESYPTFYNENVQKIITNAVRWARPLNRRTSIDCPFVAPAEQ</sequence>
<name>A0A9D1LAR8_9CLOT</name>
<dbReference type="AlphaFoldDB" id="A0A9D1LAR8"/>
<gene>
    <name evidence="2" type="ORF">IAD50_04500</name>
</gene>
<dbReference type="InterPro" id="IPR009381">
    <property type="entry name" value="Trehalose_catabolism_ThuA_prok"/>
</dbReference>
<proteinExistence type="predicted"/>
<dbReference type="InterPro" id="IPR029010">
    <property type="entry name" value="ThuA-like"/>
</dbReference>
<evidence type="ECO:0000313" key="3">
    <source>
        <dbReference type="Proteomes" id="UP000824089"/>
    </source>
</evidence>
<protein>
    <submittedName>
        <fullName evidence="2">ThuA domain-containing protein</fullName>
    </submittedName>
</protein>
<organism evidence="2 3">
    <name type="scientific">Candidatus Egerieisoma faecipullorum</name>
    <dbReference type="NCBI Taxonomy" id="2840963"/>
    <lineage>
        <taxon>Bacteria</taxon>
        <taxon>Bacillati</taxon>
        <taxon>Bacillota</taxon>
        <taxon>Clostridia</taxon>
        <taxon>Eubacteriales</taxon>
        <taxon>Clostridiaceae</taxon>
        <taxon>Clostridiaceae incertae sedis</taxon>
        <taxon>Candidatus Egerieisoma</taxon>
    </lineage>
</organism>
<evidence type="ECO:0000313" key="2">
    <source>
        <dbReference type="EMBL" id="HIU29542.1"/>
    </source>
</evidence>
<dbReference type="InterPro" id="IPR029062">
    <property type="entry name" value="Class_I_gatase-like"/>
</dbReference>
<feature type="domain" description="ThuA-like" evidence="1">
    <location>
        <begin position="3"/>
        <end position="218"/>
    </location>
</feature>
<comment type="caution">
    <text evidence="2">The sequence shown here is derived from an EMBL/GenBank/DDBJ whole genome shotgun (WGS) entry which is preliminary data.</text>
</comment>
<dbReference type="Gene3D" id="3.40.50.880">
    <property type="match status" value="1"/>
</dbReference>
<dbReference type="EMBL" id="DVMM01000090">
    <property type="protein sequence ID" value="HIU29542.1"/>
    <property type="molecule type" value="Genomic_DNA"/>
</dbReference>